<organism evidence="1">
    <name type="scientific">hydrothermal vent metagenome</name>
    <dbReference type="NCBI Taxonomy" id="652676"/>
    <lineage>
        <taxon>unclassified sequences</taxon>
        <taxon>metagenomes</taxon>
        <taxon>ecological metagenomes</taxon>
    </lineage>
</organism>
<name>A0A3B1DWQ1_9ZZZZ</name>
<dbReference type="EMBL" id="UOGL01000461">
    <property type="protein sequence ID" value="VAX40568.1"/>
    <property type="molecule type" value="Genomic_DNA"/>
</dbReference>
<gene>
    <name evidence="1" type="ORF">MNBD_PLANCTO02-204</name>
</gene>
<proteinExistence type="predicted"/>
<reference evidence="1" key="1">
    <citation type="submission" date="2018-06" db="EMBL/GenBank/DDBJ databases">
        <authorList>
            <person name="Zhirakovskaya E."/>
        </authorList>
    </citation>
    <scope>NUCLEOTIDE SEQUENCE</scope>
</reference>
<sequence>MVSAESWRALFENWPESIPSEGIVTTTHGESIPFVNYLISGGILLLERDKPDTFGARKVMLVYEAIASVKITSPMELARFQVMGFQPPF</sequence>
<protein>
    <submittedName>
        <fullName evidence="1">Uncharacterized protein</fullName>
    </submittedName>
</protein>
<dbReference type="AlphaFoldDB" id="A0A3B1DWQ1"/>
<evidence type="ECO:0000313" key="1">
    <source>
        <dbReference type="EMBL" id="VAX40568.1"/>
    </source>
</evidence>
<accession>A0A3B1DWQ1</accession>